<dbReference type="EMBL" id="CAJVCE010000006">
    <property type="protein sequence ID" value="CAG7640214.1"/>
    <property type="molecule type" value="Genomic_DNA"/>
</dbReference>
<keyword evidence="1" id="KW-1003">Cell membrane</keyword>
<evidence type="ECO:0000313" key="9">
    <source>
        <dbReference type="Proteomes" id="UP000730618"/>
    </source>
</evidence>
<keyword evidence="2 7" id="KW-0732">Signal</keyword>
<reference evidence="8 9" key="1">
    <citation type="submission" date="2021-06" db="EMBL/GenBank/DDBJ databases">
        <authorList>
            <person name="Criscuolo A."/>
        </authorList>
    </citation>
    <scope>NUCLEOTIDE SEQUENCE [LARGE SCALE GENOMIC DNA]</scope>
    <source>
        <strain evidence="9">CIP 111802</strain>
    </source>
</reference>
<dbReference type="InterPro" id="IPR006059">
    <property type="entry name" value="SBP"/>
</dbReference>
<keyword evidence="4" id="KW-0564">Palmitate</keyword>
<protein>
    <recommendedName>
        <fullName evidence="10">Extracellular solute-binding protein</fullName>
    </recommendedName>
</protein>
<keyword evidence="3" id="KW-0472">Membrane</keyword>
<dbReference type="PANTHER" id="PTHR43649">
    <property type="entry name" value="ARABINOSE-BINDING PROTEIN-RELATED"/>
    <property type="match status" value="1"/>
</dbReference>
<evidence type="ECO:0000256" key="3">
    <source>
        <dbReference type="ARBA" id="ARBA00023136"/>
    </source>
</evidence>
<keyword evidence="5" id="KW-0449">Lipoprotein</keyword>
<feature type="signal peptide" evidence="7">
    <location>
        <begin position="1"/>
        <end position="23"/>
    </location>
</feature>
<accession>A0ABM8VH11</accession>
<feature type="region of interest" description="Disordered" evidence="6">
    <location>
        <begin position="25"/>
        <end position="48"/>
    </location>
</feature>
<organism evidence="8 9">
    <name type="scientific">Paenibacillus allorhizosphaerae</name>
    <dbReference type="NCBI Taxonomy" id="2849866"/>
    <lineage>
        <taxon>Bacteria</taxon>
        <taxon>Bacillati</taxon>
        <taxon>Bacillota</taxon>
        <taxon>Bacilli</taxon>
        <taxon>Bacillales</taxon>
        <taxon>Paenibacillaceae</taxon>
        <taxon>Paenibacillus</taxon>
    </lineage>
</organism>
<evidence type="ECO:0000256" key="7">
    <source>
        <dbReference type="SAM" id="SignalP"/>
    </source>
</evidence>
<keyword evidence="9" id="KW-1185">Reference proteome</keyword>
<dbReference type="PANTHER" id="PTHR43649:SF33">
    <property type="entry name" value="POLYGALACTURONAN_RHAMNOGALACTURONAN-BINDING PROTEIN YTCQ"/>
    <property type="match status" value="1"/>
</dbReference>
<gene>
    <name evidence="8" type="ORF">PAECIP111802_02624</name>
</gene>
<dbReference type="InterPro" id="IPR050490">
    <property type="entry name" value="Bact_solute-bd_prot1"/>
</dbReference>
<evidence type="ECO:0000313" key="8">
    <source>
        <dbReference type="EMBL" id="CAG7640214.1"/>
    </source>
</evidence>
<comment type="caution">
    <text evidence="8">The sequence shown here is derived from an EMBL/GenBank/DDBJ whole genome shotgun (WGS) entry which is preliminary data.</text>
</comment>
<evidence type="ECO:0000256" key="6">
    <source>
        <dbReference type="SAM" id="MobiDB-lite"/>
    </source>
</evidence>
<evidence type="ECO:0008006" key="10">
    <source>
        <dbReference type="Google" id="ProtNLM"/>
    </source>
</evidence>
<name>A0ABM8VH11_9BACL</name>
<proteinExistence type="predicted"/>
<evidence type="ECO:0000256" key="4">
    <source>
        <dbReference type="ARBA" id="ARBA00023139"/>
    </source>
</evidence>
<dbReference type="Pfam" id="PF01547">
    <property type="entry name" value="SBP_bac_1"/>
    <property type="match status" value="1"/>
</dbReference>
<sequence length="445" mass="49797">MLNLKKLYFIALVLNVGCLAACSADGSKSGDGTQPVTSPPTAPEKSKEPVTLVFYSPNGPSETDEAFMEQIGNPIQKKFPYITVKFVHPPDTNPEGQLDAMMAAGESIDIFLNADLNHYRLITPYKFEYDISDMIKKSNFDLSRLDDSSVQAVRALSKGGLYALPYRMNVQALLYNKDVFDKFGVPYPKDGMTWDDVYELAKQMTRMDGDKQYRGFVTQTYNYAWMNQLSAGFVDPKSDKALYNSDERWTRIVRNLSRFYEIPGNALKENSFSAVSNVFYKDKLAAMYAYFMPTISQEVNWDVVTYPEYGDRRGIGPQANLTLAYITSMSKHKDAAFDAIAYMTSDEFQMNQAKKALSFPVTKTQAVKDAFGQDADFLKGKNMRAVAKSKPAPTFEGSPYSRTAAVELEKIMYQLGKGQGDVNTAIRTITELADKSIDTVKAGKK</sequence>
<evidence type="ECO:0000256" key="5">
    <source>
        <dbReference type="ARBA" id="ARBA00023288"/>
    </source>
</evidence>
<dbReference type="Proteomes" id="UP000730618">
    <property type="component" value="Unassembled WGS sequence"/>
</dbReference>
<evidence type="ECO:0000256" key="1">
    <source>
        <dbReference type="ARBA" id="ARBA00022475"/>
    </source>
</evidence>
<feature type="chain" id="PRO_5046491033" description="Extracellular solute-binding protein" evidence="7">
    <location>
        <begin position="24"/>
        <end position="445"/>
    </location>
</feature>
<evidence type="ECO:0000256" key="2">
    <source>
        <dbReference type="ARBA" id="ARBA00022729"/>
    </source>
</evidence>